<dbReference type="AlphaFoldDB" id="A0A2S8GR43"/>
<accession>A0A2S8GR43</accession>
<organism evidence="2 3">
    <name type="scientific">Blastopirellula marina</name>
    <dbReference type="NCBI Taxonomy" id="124"/>
    <lineage>
        <taxon>Bacteria</taxon>
        <taxon>Pseudomonadati</taxon>
        <taxon>Planctomycetota</taxon>
        <taxon>Planctomycetia</taxon>
        <taxon>Pirellulales</taxon>
        <taxon>Pirellulaceae</taxon>
        <taxon>Blastopirellula</taxon>
    </lineage>
</organism>
<dbReference type="Proteomes" id="UP000237819">
    <property type="component" value="Unassembled WGS sequence"/>
</dbReference>
<evidence type="ECO:0000313" key="3">
    <source>
        <dbReference type="Proteomes" id="UP000237819"/>
    </source>
</evidence>
<gene>
    <name evidence="2" type="ORF">C5Y93_07025</name>
</gene>
<feature type="region of interest" description="Disordered" evidence="1">
    <location>
        <begin position="31"/>
        <end position="213"/>
    </location>
</feature>
<feature type="compositionally biased region" description="Basic and acidic residues" evidence="1">
    <location>
        <begin position="191"/>
        <end position="207"/>
    </location>
</feature>
<sequence length="213" mass="23331">MFLNLQKWFGAVTLFGAMVITPSLVLGDHAPKPTEPPSKQRDFVFRDFKGPTIPPKSQTMPNPLGLKGTSQSAAKDAPKPSDPPSKWRKYIFEDIKAPKPRPKSYPSTMPTGLSVPHNPAAKDAPDPKDPPSKWRKYIFEDIKAPKPRPKQQVPTNNGLPPVVGGKQKVGFPIPGTLPSHKPGGPGYPTPRDVKRPPYTHPPRDIRGPKGPLN</sequence>
<comment type="caution">
    <text evidence="2">The sequence shown here is derived from an EMBL/GenBank/DDBJ whole genome shotgun (WGS) entry which is preliminary data.</text>
</comment>
<dbReference type="EMBL" id="PUHZ01000007">
    <property type="protein sequence ID" value="PQO46897.1"/>
    <property type="molecule type" value="Genomic_DNA"/>
</dbReference>
<name>A0A2S8GR43_9BACT</name>
<feature type="compositionally biased region" description="Basic and acidic residues" evidence="1">
    <location>
        <begin position="38"/>
        <end position="49"/>
    </location>
</feature>
<proteinExistence type="predicted"/>
<dbReference type="OrthoDB" id="288212at2"/>
<evidence type="ECO:0000256" key="1">
    <source>
        <dbReference type="SAM" id="MobiDB-lite"/>
    </source>
</evidence>
<evidence type="ECO:0000313" key="2">
    <source>
        <dbReference type="EMBL" id="PQO46897.1"/>
    </source>
</evidence>
<protein>
    <submittedName>
        <fullName evidence="2">Uncharacterized protein</fullName>
    </submittedName>
</protein>
<feature type="compositionally biased region" description="Basic and acidic residues" evidence="1">
    <location>
        <begin position="123"/>
        <end position="144"/>
    </location>
</feature>
<reference evidence="2 3" key="1">
    <citation type="submission" date="2018-02" db="EMBL/GenBank/DDBJ databases">
        <title>Comparative genomes isolates from brazilian mangrove.</title>
        <authorList>
            <person name="Araujo J.E."/>
            <person name="Taketani R.G."/>
            <person name="Silva M.C.P."/>
            <person name="Loureco M.V."/>
            <person name="Andreote F.D."/>
        </authorList>
    </citation>
    <scope>NUCLEOTIDE SEQUENCE [LARGE SCALE GENOMIC DNA]</scope>
    <source>
        <strain evidence="2 3">Nap-Phe MGV</strain>
    </source>
</reference>
<dbReference type="RefSeq" id="WP_105334696.1">
    <property type="nucleotide sequence ID" value="NZ_PUHZ01000007.1"/>
</dbReference>